<keyword evidence="3" id="KW-1185">Reference proteome</keyword>
<reference evidence="2 3" key="1">
    <citation type="submission" date="2019-05" db="EMBL/GenBank/DDBJ databases">
        <title>Complete genome sequence of Izhakiella calystegiae KSNA2, an endophyte isolated from beach morning glory (Calystegia soldanella).</title>
        <authorList>
            <person name="Jiang L."/>
            <person name="Jeong J.C."/>
            <person name="Kim C.Y."/>
            <person name="Kim D.H."/>
            <person name="Kim S.W."/>
            <person name="Lee j."/>
        </authorList>
    </citation>
    <scope>NUCLEOTIDE SEQUENCE [LARGE SCALE GENOMIC DNA]</scope>
    <source>
        <strain evidence="2 3">KSNA2</strain>
    </source>
</reference>
<evidence type="ECO:0000256" key="1">
    <source>
        <dbReference type="SAM" id="Coils"/>
    </source>
</evidence>
<proteinExistence type="predicted"/>
<gene>
    <name evidence="2" type="ORF">FEM41_20205</name>
</gene>
<name>A0A4P8YLX6_9ENTR</name>
<accession>A0A4P8YLX6</accession>
<dbReference type="KEGG" id="izh:FEM41_20205"/>
<dbReference type="Proteomes" id="UP000302163">
    <property type="component" value="Chromosome"/>
</dbReference>
<organism evidence="2 3">
    <name type="scientific">Jejubacter calystegiae</name>
    <dbReference type="NCBI Taxonomy" id="2579935"/>
    <lineage>
        <taxon>Bacteria</taxon>
        <taxon>Pseudomonadati</taxon>
        <taxon>Pseudomonadota</taxon>
        <taxon>Gammaproteobacteria</taxon>
        <taxon>Enterobacterales</taxon>
        <taxon>Enterobacteriaceae</taxon>
        <taxon>Jejubacter</taxon>
    </lineage>
</organism>
<sequence>MNEIEKLKSEHAQALTAYEATVQNLNAKVEALAAENSAQKDVFGPGEAVVNFLAVALRHTNYDNIDLSDVSLAFKMSLPETPDTDAVIADIEARGYANAMSDIIDFIDRRAGLSEMKTQWELSSAIVEYVSELRSGKGE</sequence>
<evidence type="ECO:0000313" key="2">
    <source>
        <dbReference type="EMBL" id="QCT21810.1"/>
    </source>
</evidence>
<evidence type="ECO:0000313" key="3">
    <source>
        <dbReference type="Proteomes" id="UP000302163"/>
    </source>
</evidence>
<dbReference type="RefSeq" id="WP_138097966.1">
    <property type="nucleotide sequence ID" value="NZ_CP040428.1"/>
</dbReference>
<dbReference type="AlphaFoldDB" id="A0A4P8YLX6"/>
<dbReference type="EMBL" id="CP040428">
    <property type="protein sequence ID" value="QCT21810.1"/>
    <property type="molecule type" value="Genomic_DNA"/>
</dbReference>
<keyword evidence="1" id="KW-0175">Coiled coil</keyword>
<protein>
    <submittedName>
        <fullName evidence="2">Uncharacterized protein</fullName>
    </submittedName>
</protein>
<feature type="coiled-coil region" evidence="1">
    <location>
        <begin position="8"/>
        <end position="42"/>
    </location>
</feature>